<dbReference type="PANTHER" id="PTHR45786:SF78">
    <property type="entry name" value="ATP-DEPENDENT DNA HELICASE"/>
    <property type="match status" value="1"/>
</dbReference>
<dbReference type="AlphaFoldDB" id="A0AAV3P2Z6"/>
<dbReference type="EMBL" id="BAABME010000856">
    <property type="protein sequence ID" value="GAA0145965.1"/>
    <property type="molecule type" value="Genomic_DNA"/>
</dbReference>
<organism evidence="1 2">
    <name type="scientific">Lithospermum erythrorhizon</name>
    <name type="common">Purple gromwell</name>
    <name type="synonym">Lithospermum officinale var. erythrorhizon</name>
    <dbReference type="NCBI Taxonomy" id="34254"/>
    <lineage>
        <taxon>Eukaryota</taxon>
        <taxon>Viridiplantae</taxon>
        <taxon>Streptophyta</taxon>
        <taxon>Embryophyta</taxon>
        <taxon>Tracheophyta</taxon>
        <taxon>Spermatophyta</taxon>
        <taxon>Magnoliopsida</taxon>
        <taxon>eudicotyledons</taxon>
        <taxon>Gunneridae</taxon>
        <taxon>Pentapetalae</taxon>
        <taxon>asterids</taxon>
        <taxon>lamiids</taxon>
        <taxon>Boraginales</taxon>
        <taxon>Boraginaceae</taxon>
        <taxon>Boraginoideae</taxon>
        <taxon>Lithospermeae</taxon>
        <taxon>Lithospermum</taxon>
    </lineage>
</organism>
<accession>A0AAV3P2Z6</accession>
<protein>
    <submittedName>
        <fullName evidence="1">Uncharacterized protein</fullName>
    </submittedName>
</protein>
<dbReference type="PANTHER" id="PTHR45786">
    <property type="entry name" value="DNA BINDING PROTEIN-LIKE"/>
    <property type="match status" value="1"/>
</dbReference>
<keyword evidence="2" id="KW-1185">Reference proteome</keyword>
<proteinExistence type="predicted"/>
<reference evidence="1 2" key="1">
    <citation type="submission" date="2024-01" db="EMBL/GenBank/DDBJ databases">
        <title>The complete chloroplast genome sequence of Lithospermum erythrorhizon: insights into the phylogenetic relationship among Boraginaceae species and the maternal lineages of purple gromwells.</title>
        <authorList>
            <person name="Okada T."/>
            <person name="Watanabe K."/>
        </authorList>
    </citation>
    <scope>NUCLEOTIDE SEQUENCE [LARGE SCALE GENOMIC DNA]</scope>
</reference>
<name>A0AAV3P2Z6_LITER</name>
<evidence type="ECO:0000313" key="2">
    <source>
        <dbReference type="Proteomes" id="UP001454036"/>
    </source>
</evidence>
<dbReference type="PROSITE" id="PS51257">
    <property type="entry name" value="PROKAR_LIPOPROTEIN"/>
    <property type="match status" value="1"/>
</dbReference>
<evidence type="ECO:0000313" key="1">
    <source>
        <dbReference type="EMBL" id="GAA0145965.1"/>
    </source>
</evidence>
<sequence>MIRTYNNHFVVTSIGISCDDKYQLKDHGVYIVRVEGQIHHYLNDLIPPDGSKKMTGIQFYFYDPQHQVSNRMRTLPRLDASIVERLVEELDPNPYTEFLKHASTLDNIEQYHIVIRSDPGLEPRTYNKPTSTEVVGIWIENEDGDANNSDLWDIRVYTKSGRTHRVQYY</sequence>
<dbReference type="Proteomes" id="UP001454036">
    <property type="component" value="Unassembled WGS sequence"/>
</dbReference>
<comment type="caution">
    <text evidence="1">The sequence shown here is derived from an EMBL/GenBank/DDBJ whole genome shotgun (WGS) entry which is preliminary data.</text>
</comment>
<gene>
    <name evidence="1" type="ORF">LIER_06029</name>
</gene>